<dbReference type="PANTHER" id="PTHR22550:SF5">
    <property type="entry name" value="LEUCINE ZIPPER PROTEIN 4"/>
    <property type="match status" value="1"/>
</dbReference>
<protein>
    <submittedName>
        <fullName evidence="4">Spore germination protein</fullName>
    </submittedName>
</protein>
<reference evidence="5" key="1">
    <citation type="journal article" date="2019" name="Int. J. Syst. Evol. Microbiol.">
        <title>The Global Catalogue of Microorganisms (GCM) 10K type strain sequencing project: providing services to taxonomists for standard genome sequencing and annotation.</title>
        <authorList>
            <consortium name="The Broad Institute Genomics Platform"/>
            <consortium name="The Broad Institute Genome Sequencing Center for Infectious Disease"/>
            <person name="Wu L."/>
            <person name="Ma J."/>
        </authorList>
    </citation>
    <scope>NUCLEOTIDE SEQUENCE [LARGE SCALE GENOMIC DNA]</scope>
    <source>
        <strain evidence="5">JCM 1405</strain>
    </source>
</reference>
<keyword evidence="3" id="KW-1133">Transmembrane helix</keyword>
<sequence length="512" mass="57319">MLSKVKKIFNYIKLKGKNNNFSNGQNEIYRIPSSIDKVKEKFKRDLELCSDLNLREIAFGKDRRRGLICYFSILANKEIIDNIIIKSMMDEKLEIPKEGIVDFIIESVINECEVKKTEDYTEAIDEMLSGNTLIFIDGQKEIILVNTHSNIGRAIEEPQNEMVVRGPKEGFTEDLDLQIALIRKKIKDKRLKFEEFKLGEKSKTTVVLCYVKGIAKENIIDEVKKRLSKIKIDAILDSGYIEQFIEENPYSPFSTVGNSQKPDVVAGRILEGRIAILCNGTPHVLTVPYLLIESIQVSEDYYNRTLISSLLRIVRVLAILISVFLPGIFVALQSFHQEMITTVLLITMAAAREGVPFPAVIEALLMNFFFEILKESGTRLPRAIGSSISIVGALVLGEAGVNAGIVGAPMVMVIALTGVSAFIAPDLSDAITIYRVIFIILGGSAGFYGIALGVFVILTHLLSMKSFGIPYTMTISPFTNFKDSLFKPPIFKMKKRPEYMVGYDINKQEGEE</sequence>
<comment type="caution">
    <text evidence="4">The sequence shown here is derived from an EMBL/GenBank/DDBJ whole genome shotgun (WGS) entry which is preliminary data.</text>
</comment>
<dbReference type="InterPro" id="IPR004995">
    <property type="entry name" value="Spore_Ger"/>
</dbReference>
<keyword evidence="2 3" id="KW-0472">Membrane</keyword>
<keyword evidence="3" id="KW-0812">Transmembrane</keyword>
<feature type="transmembrane region" description="Helical" evidence="3">
    <location>
        <begin position="436"/>
        <end position="458"/>
    </location>
</feature>
<dbReference type="InterPro" id="IPR050768">
    <property type="entry name" value="UPF0353/GerABKA_families"/>
</dbReference>
<dbReference type="Proteomes" id="UP001500339">
    <property type="component" value="Unassembled WGS sequence"/>
</dbReference>
<gene>
    <name evidence="4" type="ORF">GCM10008905_03300</name>
</gene>
<name>A0ABP3TXE6_9CLOT</name>
<accession>A0ABP3TXE6</accession>
<keyword evidence="5" id="KW-1185">Reference proteome</keyword>
<dbReference type="Pfam" id="PF03323">
    <property type="entry name" value="GerA"/>
    <property type="match status" value="1"/>
</dbReference>
<dbReference type="PANTHER" id="PTHR22550">
    <property type="entry name" value="SPORE GERMINATION PROTEIN"/>
    <property type="match status" value="1"/>
</dbReference>
<dbReference type="PIRSF" id="PIRSF005690">
    <property type="entry name" value="GerBA"/>
    <property type="match status" value="1"/>
</dbReference>
<evidence type="ECO:0000256" key="2">
    <source>
        <dbReference type="ARBA" id="ARBA00023136"/>
    </source>
</evidence>
<evidence type="ECO:0000313" key="4">
    <source>
        <dbReference type="EMBL" id="GAA0717548.1"/>
    </source>
</evidence>
<organism evidence="4 5">
    <name type="scientific">Clostridium malenominatum</name>
    <dbReference type="NCBI Taxonomy" id="1539"/>
    <lineage>
        <taxon>Bacteria</taxon>
        <taxon>Bacillati</taxon>
        <taxon>Bacillota</taxon>
        <taxon>Clostridia</taxon>
        <taxon>Eubacteriales</taxon>
        <taxon>Clostridiaceae</taxon>
        <taxon>Clostridium</taxon>
    </lineage>
</organism>
<feature type="transmembrane region" description="Helical" evidence="3">
    <location>
        <begin position="313"/>
        <end position="335"/>
    </location>
</feature>
<evidence type="ECO:0000256" key="1">
    <source>
        <dbReference type="ARBA" id="ARBA00005278"/>
    </source>
</evidence>
<evidence type="ECO:0000313" key="5">
    <source>
        <dbReference type="Proteomes" id="UP001500339"/>
    </source>
</evidence>
<feature type="transmembrane region" description="Helical" evidence="3">
    <location>
        <begin position="403"/>
        <end position="424"/>
    </location>
</feature>
<proteinExistence type="inferred from homology"/>
<dbReference type="EMBL" id="BAAACF010000001">
    <property type="protein sequence ID" value="GAA0717548.1"/>
    <property type="molecule type" value="Genomic_DNA"/>
</dbReference>
<comment type="similarity">
    <text evidence="1">Belongs to the GerABKA family.</text>
</comment>
<evidence type="ECO:0000256" key="3">
    <source>
        <dbReference type="SAM" id="Phobius"/>
    </source>
</evidence>